<dbReference type="OrthoDB" id="267472at2"/>
<evidence type="ECO:0000259" key="1">
    <source>
        <dbReference type="Pfam" id="PF00535"/>
    </source>
</evidence>
<dbReference type="HOGENOM" id="CLU_1239220_0_0_0"/>
<keyword evidence="3" id="KW-1185">Reference proteome</keyword>
<dbReference type="PANTHER" id="PTHR48090">
    <property type="entry name" value="UNDECAPRENYL-PHOSPHATE 4-DEOXY-4-FORMAMIDO-L-ARABINOSE TRANSFERASE-RELATED"/>
    <property type="match status" value="1"/>
</dbReference>
<dbReference type="SUPFAM" id="SSF53448">
    <property type="entry name" value="Nucleotide-diphospho-sugar transferases"/>
    <property type="match status" value="1"/>
</dbReference>
<organism evidence="2 3">
    <name type="scientific">Pirellula staleyi (strain ATCC 27377 / DSM 6068 / ICPB 4128)</name>
    <name type="common">Pirella staleyi</name>
    <dbReference type="NCBI Taxonomy" id="530564"/>
    <lineage>
        <taxon>Bacteria</taxon>
        <taxon>Pseudomonadati</taxon>
        <taxon>Planctomycetota</taxon>
        <taxon>Planctomycetia</taxon>
        <taxon>Pirellulales</taxon>
        <taxon>Pirellulaceae</taxon>
        <taxon>Pirellula</taxon>
    </lineage>
</organism>
<proteinExistence type="predicted"/>
<reference evidence="2 3" key="1">
    <citation type="journal article" date="2009" name="Stand. Genomic Sci.">
        <title>Complete genome sequence of Pirellula staleyi type strain (ATCC 27377).</title>
        <authorList>
            <person name="Clum A."/>
            <person name="Tindall B.J."/>
            <person name="Sikorski J."/>
            <person name="Ivanova N."/>
            <person name="Mavrommatis K."/>
            <person name="Lucas S."/>
            <person name="Glavina del Rio T."/>
            <person name="Nolan M."/>
            <person name="Chen F."/>
            <person name="Tice H."/>
            <person name="Pitluck S."/>
            <person name="Cheng J.F."/>
            <person name="Chertkov O."/>
            <person name="Brettin T."/>
            <person name="Han C."/>
            <person name="Detter J.C."/>
            <person name="Kuske C."/>
            <person name="Bruce D."/>
            <person name="Goodwin L."/>
            <person name="Ovchinikova G."/>
            <person name="Pati A."/>
            <person name="Mikhailova N."/>
            <person name="Chen A."/>
            <person name="Palaniappan K."/>
            <person name="Land M."/>
            <person name="Hauser L."/>
            <person name="Chang Y.J."/>
            <person name="Jeffries C.D."/>
            <person name="Chain P."/>
            <person name="Rohde M."/>
            <person name="Goker M."/>
            <person name="Bristow J."/>
            <person name="Eisen J.A."/>
            <person name="Markowitz V."/>
            <person name="Hugenholtz P."/>
            <person name="Kyrpides N.C."/>
            <person name="Klenk H.P."/>
            <person name="Lapidus A."/>
        </authorList>
    </citation>
    <scope>NUCLEOTIDE SEQUENCE [LARGE SCALE GENOMIC DNA]</scope>
    <source>
        <strain evidence="3">ATCC 27377 / DSM 6068 / ICPB 4128</strain>
    </source>
</reference>
<name>D2R0U6_PIRSD</name>
<keyword evidence="2" id="KW-0808">Transferase</keyword>
<dbReference type="InterPro" id="IPR029044">
    <property type="entry name" value="Nucleotide-diphossugar_trans"/>
</dbReference>
<dbReference type="CAZy" id="GT2">
    <property type="family name" value="Glycosyltransferase Family 2"/>
</dbReference>
<dbReference type="Pfam" id="PF00535">
    <property type="entry name" value="Glycos_transf_2"/>
    <property type="match status" value="1"/>
</dbReference>
<dbReference type="STRING" id="530564.Psta_2020"/>
<accession>D2R0U6</accession>
<dbReference type="eggNOG" id="COG1216">
    <property type="taxonomic scope" value="Bacteria"/>
</dbReference>
<dbReference type="GO" id="GO:0016740">
    <property type="term" value="F:transferase activity"/>
    <property type="evidence" value="ECO:0007669"/>
    <property type="project" value="UniProtKB-KW"/>
</dbReference>
<gene>
    <name evidence="2" type="ordered locus">Psta_2020</name>
</gene>
<dbReference type="Proteomes" id="UP000001887">
    <property type="component" value="Chromosome"/>
</dbReference>
<dbReference type="InterPro" id="IPR001173">
    <property type="entry name" value="Glyco_trans_2-like"/>
</dbReference>
<dbReference type="Gene3D" id="3.90.550.10">
    <property type="entry name" value="Spore Coat Polysaccharide Biosynthesis Protein SpsA, Chain A"/>
    <property type="match status" value="1"/>
</dbReference>
<feature type="domain" description="Glycosyltransferase 2-like" evidence="1">
    <location>
        <begin position="6"/>
        <end position="107"/>
    </location>
</feature>
<dbReference type="AlphaFoldDB" id="D2R0U6"/>
<dbReference type="EMBL" id="CP001848">
    <property type="protein sequence ID" value="ADB16694.1"/>
    <property type="molecule type" value="Genomic_DNA"/>
</dbReference>
<protein>
    <submittedName>
        <fullName evidence="2">Glycosyl transferase family 2</fullName>
    </submittedName>
</protein>
<dbReference type="InterPro" id="IPR050256">
    <property type="entry name" value="Glycosyltransferase_2"/>
</dbReference>
<evidence type="ECO:0000313" key="2">
    <source>
        <dbReference type="EMBL" id="ADB16694.1"/>
    </source>
</evidence>
<evidence type="ECO:0000313" key="3">
    <source>
        <dbReference type="Proteomes" id="UP000001887"/>
    </source>
</evidence>
<dbReference type="KEGG" id="psl:Psta_2020"/>
<sequence length="223" mass="24608">MTPILSVVLPVHDRESSLARQVQQLLDFLPELTAHFELIVVDNGSQDQTGELASEMSRQYPQVRVVTLAEQQSMPMAAKQGITRSSGEVVLVQEEDTPIRTADYRKLWALRSDKSLVMARSTTPQPAAKPAAMDGKVIDRLVEWGHAMRSAAAEHQGPGGVQMIRRSAVEQLSDIDAANDELVVEYGDELIAEKPQPIAASQVRPRRPLVNFLQHLRGFAPAQ</sequence>